<reference evidence="1 2" key="1">
    <citation type="submission" date="2016-12" db="EMBL/GenBank/DDBJ databases">
        <title>The draft genome sequence of Actinophytocola xinjiangensis.</title>
        <authorList>
            <person name="Wang W."/>
            <person name="Yuan L."/>
        </authorList>
    </citation>
    <scope>NUCLEOTIDE SEQUENCE [LARGE SCALE GENOMIC DNA]</scope>
    <source>
        <strain evidence="1 2">CGMCC 4.4663</strain>
    </source>
</reference>
<dbReference type="RefSeq" id="WP_075134770.1">
    <property type="nucleotide sequence ID" value="NZ_MSIF01000010.1"/>
</dbReference>
<evidence type="ECO:0008006" key="3">
    <source>
        <dbReference type="Google" id="ProtNLM"/>
    </source>
</evidence>
<dbReference type="Proteomes" id="UP000185696">
    <property type="component" value="Unassembled WGS sequence"/>
</dbReference>
<proteinExistence type="predicted"/>
<gene>
    <name evidence="1" type="ORF">BLA60_21660</name>
</gene>
<evidence type="ECO:0000313" key="1">
    <source>
        <dbReference type="EMBL" id="OLF09180.1"/>
    </source>
</evidence>
<comment type="caution">
    <text evidence="1">The sequence shown here is derived from an EMBL/GenBank/DDBJ whole genome shotgun (WGS) entry which is preliminary data.</text>
</comment>
<protein>
    <recommendedName>
        <fullName evidence="3">Excreted virulence factor EspC (Type VII ESX diderm)</fullName>
    </recommendedName>
</protein>
<dbReference type="AlphaFoldDB" id="A0A7Z1AXH7"/>
<keyword evidence="2" id="KW-1185">Reference proteome</keyword>
<dbReference type="EMBL" id="MSIF01000010">
    <property type="protein sequence ID" value="OLF09180.1"/>
    <property type="molecule type" value="Genomic_DNA"/>
</dbReference>
<sequence length="103" mass="11250">MRDFSVDPDELVVAADHANTVSDAFTHLVWKDERIGDWWSEATDQPSDEHLATAIATYRASLRAATLRLAAQAEHLGAGLRASATDYLHADTPLTPHPDPSDD</sequence>
<organism evidence="1 2">
    <name type="scientific">Actinophytocola xinjiangensis</name>
    <dbReference type="NCBI Taxonomy" id="485602"/>
    <lineage>
        <taxon>Bacteria</taxon>
        <taxon>Bacillati</taxon>
        <taxon>Actinomycetota</taxon>
        <taxon>Actinomycetes</taxon>
        <taxon>Pseudonocardiales</taxon>
        <taxon>Pseudonocardiaceae</taxon>
    </lineage>
</organism>
<accession>A0A7Z1AXH7</accession>
<name>A0A7Z1AXH7_9PSEU</name>
<evidence type="ECO:0000313" key="2">
    <source>
        <dbReference type="Proteomes" id="UP000185696"/>
    </source>
</evidence>